<evidence type="ECO:0000313" key="5">
    <source>
        <dbReference type="Proteomes" id="UP000318815"/>
    </source>
</evidence>
<proteinExistence type="predicted"/>
<dbReference type="CDD" id="cd00082">
    <property type="entry name" value="HisKA"/>
    <property type="match status" value="1"/>
</dbReference>
<protein>
    <recommendedName>
        <fullName evidence="2">histidine kinase</fullName>
        <ecNumber evidence="2">2.7.13.3</ecNumber>
    </recommendedName>
</protein>
<dbReference type="EMBL" id="VOHS01000089">
    <property type="protein sequence ID" value="TWV89436.1"/>
    <property type="molecule type" value="Genomic_DNA"/>
</dbReference>
<evidence type="ECO:0000259" key="3">
    <source>
        <dbReference type="Pfam" id="PF00512"/>
    </source>
</evidence>
<dbReference type="AlphaFoldDB" id="A0A5C6LKB1"/>
<dbReference type="InterPro" id="IPR003661">
    <property type="entry name" value="HisK_dim/P_dom"/>
</dbReference>
<dbReference type="SUPFAM" id="SSF47384">
    <property type="entry name" value="Homodimeric domain of signal transducing histidine kinase"/>
    <property type="match status" value="1"/>
</dbReference>
<dbReference type="InterPro" id="IPR036097">
    <property type="entry name" value="HisK_dim/P_sf"/>
</dbReference>
<dbReference type="OrthoDB" id="1933776at2"/>
<accession>A0A5C6LKB1</accession>
<comment type="caution">
    <text evidence="4">The sequence shown here is derived from an EMBL/GenBank/DDBJ whole genome shotgun (WGS) entry which is preliminary data.</text>
</comment>
<reference evidence="4 5" key="1">
    <citation type="submission" date="2019-08" db="EMBL/GenBank/DDBJ databases">
        <title>Whole genome sequencing of chitin degrading bacteria Chitinophaga pinensis YS16.</title>
        <authorList>
            <person name="Singh R.P."/>
            <person name="Manchanda G."/>
            <person name="Maurya I.K."/>
            <person name="Joshi N.K."/>
            <person name="Srivastava A.K."/>
        </authorList>
    </citation>
    <scope>NUCLEOTIDE SEQUENCE [LARGE SCALE GENOMIC DNA]</scope>
    <source>
        <strain evidence="4 5">YS-16</strain>
    </source>
</reference>
<dbReference type="Pfam" id="PF00512">
    <property type="entry name" value="HisKA"/>
    <property type="match status" value="1"/>
</dbReference>
<keyword evidence="5" id="KW-1185">Reference proteome</keyword>
<evidence type="ECO:0000313" key="4">
    <source>
        <dbReference type="EMBL" id="TWV89436.1"/>
    </source>
</evidence>
<evidence type="ECO:0000256" key="2">
    <source>
        <dbReference type="ARBA" id="ARBA00012438"/>
    </source>
</evidence>
<dbReference type="Gene3D" id="1.10.287.130">
    <property type="match status" value="1"/>
</dbReference>
<name>A0A5C6LKB1_9BACT</name>
<dbReference type="Proteomes" id="UP000318815">
    <property type="component" value="Unassembled WGS sequence"/>
</dbReference>
<dbReference type="GO" id="GO:0000155">
    <property type="term" value="F:phosphorelay sensor kinase activity"/>
    <property type="evidence" value="ECO:0007669"/>
    <property type="project" value="InterPro"/>
</dbReference>
<feature type="domain" description="Signal transduction histidine kinase dimerisation/phosphoacceptor" evidence="3">
    <location>
        <begin position="75"/>
        <end position="109"/>
    </location>
</feature>
<dbReference type="EC" id="2.7.13.3" evidence="2"/>
<sequence length="115" mass="13206">MDSTTHLAQNDISVPIKFHGAPVVIVRAILSIHRLCYGSRISFLLSFLCVDTIVCRKSFFMGRMIIRQMRINSFKDDFINNITHELRTPLTILKSSIDALRALVFQQILRNLTDI</sequence>
<organism evidence="4 5">
    <name type="scientific">Chitinophaga pinensis</name>
    <dbReference type="NCBI Taxonomy" id="79329"/>
    <lineage>
        <taxon>Bacteria</taxon>
        <taxon>Pseudomonadati</taxon>
        <taxon>Bacteroidota</taxon>
        <taxon>Chitinophagia</taxon>
        <taxon>Chitinophagales</taxon>
        <taxon>Chitinophagaceae</taxon>
        <taxon>Chitinophaga</taxon>
    </lineage>
</organism>
<gene>
    <name evidence="4" type="ORF">FEF09_30000</name>
</gene>
<evidence type="ECO:0000256" key="1">
    <source>
        <dbReference type="ARBA" id="ARBA00000085"/>
    </source>
</evidence>
<comment type="catalytic activity">
    <reaction evidence="1">
        <text>ATP + protein L-histidine = ADP + protein N-phospho-L-histidine.</text>
        <dbReference type="EC" id="2.7.13.3"/>
    </reaction>
</comment>